<feature type="compositionally biased region" description="Basic and acidic residues" evidence="2">
    <location>
        <begin position="92"/>
        <end position="114"/>
    </location>
</feature>
<feature type="region of interest" description="Disordered" evidence="2">
    <location>
        <begin position="1"/>
        <end position="48"/>
    </location>
</feature>
<evidence type="ECO:0000256" key="2">
    <source>
        <dbReference type="SAM" id="MobiDB-lite"/>
    </source>
</evidence>
<gene>
    <name evidence="3" type="ORF">ZT3D7_G11549</name>
</gene>
<dbReference type="Proteomes" id="UP000215127">
    <property type="component" value="Chromosome 16"/>
</dbReference>
<dbReference type="EMBL" id="LT853705">
    <property type="protein sequence ID" value="SMQ56394.1"/>
    <property type="molecule type" value="Genomic_DNA"/>
</dbReference>
<evidence type="ECO:0000256" key="1">
    <source>
        <dbReference type="SAM" id="Coils"/>
    </source>
</evidence>
<feature type="region of interest" description="Disordered" evidence="2">
    <location>
        <begin position="76"/>
        <end position="126"/>
    </location>
</feature>
<keyword evidence="1" id="KW-0175">Coiled coil</keyword>
<proteinExistence type="predicted"/>
<evidence type="ECO:0000313" key="4">
    <source>
        <dbReference type="Proteomes" id="UP000215127"/>
    </source>
</evidence>
<name>A0A1X7S9M6_ZYMT9</name>
<feature type="compositionally biased region" description="Polar residues" evidence="2">
    <location>
        <begin position="78"/>
        <end position="91"/>
    </location>
</feature>
<dbReference type="AlphaFoldDB" id="A0A1X7S9M6"/>
<organism evidence="3 4">
    <name type="scientific">Zymoseptoria tritici (strain ST99CH_3D7)</name>
    <dbReference type="NCBI Taxonomy" id="1276538"/>
    <lineage>
        <taxon>Eukaryota</taxon>
        <taxon>Fungi</taxon>
        <taxon>Dikarya</taxon>
        <taxon>Ascomycota</taxon>
        <taxon>Pezizomycotina</taxon>
        <taxon>Dothideomycetes</taxon>
        <taxon>Dothideomycetidae</taxon>
        <taxon>Mycosphaerellales</taxon>
        <taxon>Mycosphaerellaceae</taxon>
        <taxon>Zymoseptoria</taxon>
    </lineage>
</organism>
<reference evidence="3 4" key="1">
    <citation type="submission" date="2016-06" db="EMBL/GenBank/DDBJ databases">
        <authorList>
            <person name="Kjaerup R.B."/>
            <person name="Dalgaard T.S."/>
            <person name="Juul-Madsen H.R."/>
        </authorList>
    </citation>
    <scope>NUCLEOTIDE SEQUENCE [LARGE SCALE GENOMIC DNA]</scope>
</reference>
<protein>
    <submittedName>
        <fullName evidence="3">Uncharacterized protein</fullName>
    </submittedName>
</protein>
<feature type="coiled-coil region" evidence="1">
    <location>
        <begin position="48"/>
        <end position="75"/>
    </location>
</feature>
<sequence length="148" mass="15777">MKLADESTSTTTAADVPQPDTPAEQTLQGDGKKEVPAKRATASSGGNLITLEEVGDKLKAQNAKLTKQINELAKQLTKESTPATTAATKNASDTRFKHSDIFKTKEPAPREVKKSRAPAAQKPKPEARVAGFAWQARVLHVPSTIFGG</sequence>
<keyword evidence="4" id="KW-1185">Reference proteome</keyword>
<accession>A0A1X7S9M6</accession>
<evidence type="ECO:0000313" key="3">
    <source>
        <dbReference type="EMBL" id="SMQ56394.1"/>
    </source>
</evidence>